<evidence type="ECO:0000256" key="5">
    <source>
        <dbReference type="ARBA" id="ARBA00022989"/>
    </source>
</evidence>
<dbReference type="GO" id="GO:0005886">
    <property type="term" value="C:plasma membrane"/>
    <property type="evidence" value="ECO:0007669"/>
    <property type="project" value="UniProtKB-SubCell"/>
</dbReference>
<accession>A0A511WMU8</accession>
<evidence type="ECO:0000256" key="6">
    <source>
        <dbReference type="ARBA" id="ARBA00023136"/>
    </source>
</evidence>
<dbReference type="EMBL" id="BJYD01000005">
    <property type="protein sequence ID" value="GEN52469.1"/>
    <property type="molecule type" value="Genomic_DNA"/>
</dbReference>
<comment type="subcellular location">
    <subcellularLocation>
        <location evidence="1">Cell membrane</location>
        <topology evidence="1">Multi-pass membrane protein</topology>
    </subcellularLocation>
</comment>
<evidence type="ECO:0000259" key="8">
    <source>
        <dbReference type="PROSITE" id="PS50850"/>
    </source>
</evidence>
<dbReference type="AlphaFoldDB" id="A0A511WMU8"/>
<dbReference type="InterPro" id="IPR036259">
    <property type="entry name" value="MFS_trans_sf"/>
</dbReference>
<protein>
    <submittedName>
        <fullName evidence="9">MFS transporter</fullName>
    </submittedName>
</protein>
<dbReference type="InterPro" id="IPR020846">
    <property type="entry name" value="MFS_dom"/>
</dbReference>
<reference evidence="9 10" key="1">
    <citation type="submission" date="2019-07" db="EMBL/GenBank/DDBJ databases">
        <title>Whole genome shotgun sequence of Halobacillus faecis NBRC 103569.</title>
        <authorList>
            <person name="Hosoyama A."/>
            <person name="Uohara A."/>
            <person name="Ohji S."/>
            <person name="Ichikawa N."/>
        </authorList>
    </citation>
    <scope>NUCLEOTIDE SEQUENCE [LARGE SCALE GENOMIC DNA]</scope>
    <source>
        <strain evidence="9 10">NBRC 103569</strain>
    </source>
</reference>
<evidence type="ECO:0000256" key="2">
    <source>
        <dbReference type="ARBA" id="ARBA00022448"/>
    </source>
</evidence>
<keyword evidence="3" id="KW-1003">Cell membrane</keyword>
<sequence>MNQTVKVGVKENIFSFSLLVLINFFVGSMVGLERTILPTMGEEIYGVASASAALSFIVSFGFSKAIMNFFAGSMADRWGRKRVLLGGWAIGLVVPLFVIFAEAWWMIVLANIFLGINQALTWSMTVNMKVDLAKPEQRGLAVGFNEFAGYMGVAVMAAGSGYVASRYSLTPEPFYIGIGLVLLGFFLSCFAEDTNKYVQSQVKKKSRMAALSTKEVFKQTTWKNKNLSSSSVAGLTTNLKDGMAWGLFPIFLSAGGLSVGQVGTVVALYPAAWGFFQLFTGIWSDKIGRKKLIVSGMLLQGLSLWFILLVETYPMWLTGAFFLGFGTAMVYPTILASISDVAQPEWRATSLGVYRFWRDSGYAFGAILAGVFADAFSVYWAIGIVGALPILSGLLSLFRMDETLSYED</sequence>
<evidence type="ECO:0000256" key="4">
    <source>
        <dbReference type="ARBA" id="ARBA00022692"/>
    </source>
</evidence>
<feature type="transmembrane region" description="Helical" evidence="7">
    <location>
        <begin position="12"/>
        <end position="32"/>
    </location>
</feature>
<feature type="transmembrane region" description="Helical" evidence="7">
    <location>
        <begin position="316"/>
        <end position="335"/>
    </location>
</feature>
<dbReference type="InterPro" id="IPR011701">
    <property type="entry name" value="MFS"/>
</dbReference>
<feature type="transmembrane region" description="Helical" evidence="7">
    <location>
        <begin position="292"/>
        <end position="310"/>
    </location>
</feature>
<comment type="caution">
    <text evidence="9">The sequence shown here is derived from an EMBL/GenBank/DDBJ whole genome shotgun (WGS) entry which is preliminary data.</text>
</comment>
<dbReference type="OrthoDB" id="9810492at2"/>
<evidence type="ECO:0000313" key="9">
    <source>
        <dbReference type="EMBL" id="GEN52469.1"/>
    </source>
</evidence>
<proteinExistence type="predicted"/>
<evidence type="ECO:0000313" key="10">
    <source>
        <dbReference type="Proteomes" id="UP000321886"/>
    </source>
</evidence>
<name>A0A511WMU8_9BACI</name>
<dbReference type="SUPFAM" id="SSF103473">
    <property type="entry name" value="MFS general substrate transporter"/>
    <property type="match status" value="1"/>
</dbReference>
<organism evidence="9 10">
    <name type="scientific">Halobacillus faecis</name>
    <dbReference type="NCBI Taxonomy" id="360184"/>
    <lineage>
        <taxon>Bacteria</taxon>
        <taxon>Bacillati</taxon>
        <taxon>Bacillota</taxon>
        <taxon>Bacilli</taxon>
        <taxon>Bacillales</taxon>
        <taxon>Bacillaceae</taxon>
        <taxon>Halobacillus</taxon>
    </lineage>
</organism>
<dbReference type="GO" id="GO:0022857">
    <property type="term" value="F:transmembrane transporter activity"/>
    <property type="evidence" value="ECO:0007669"/>
    <property type="project" value="InterPro"/>
</dbReference>
<feature type="transmembrane region" description="Helical" evidence="7">
    <location>
        <begin position="147"/>
        <end position="167"/>
    </location>
</feature>
<dbReference type="PROSITE" id="PS50850">
    <property type="entry name" value="MFS"/>
    <property type="match status" value="1"/>
</dbReference>
<dbReference type="CDD" id="cd17325">
    <property type="entry name" value="MFS_MdtG_SLC18_like"/>
    <property type="match status" value="1"/>
</dbReference>
<dbReference type="RefSeq" id="WP_146813291.1">
    <property type="nucleotide sequence ID" value="NZ_BJYD01000005.1"/>
</dbReference>
<dbReference type="InterPro" id="IPR005829">
    <property type="entry name" value="Sugar_transporter_CS"/>
</dbReference>
<feature type="transmembrane region" description="Helical" evidence="7">
    <location>
        <begin position="379"/>
        <end position="398"/>
    </location>
</feature>
<feature type="transmembrane region" description="Helical" evidence="7">
    <location>
        <begin position="44"/>
        <end position="62"/>
    </location>
</feature>
<keyword evidence="4 7" id="KW-0812">Transmembrane</keyword>
<evidence type="ECO:0000256" key="1">
    <source>
        <dbReference type="ARBA" id="ARBA00004651"/>
    </source>
</evidence>
<keyword evidence="10" id="KW-1185">Reference proteome</keyword>
<feature type="transmembrane region" description="Helical" evidence="7">
    <location>
        <begin position="107"/>
        <end position="126"/>
    </location>
</feature>
<dbReference type="PROSITE" id="PS00216">
    <property type="entry name" value="SUGAR_TRANSPORT_1"/>
    <property type="match status" value="1"/>
</dbReference>
<keyword evidence="6 7" id="KW-0472">Membrane</keyword>
<dbReference type="PANTHER" id="PTHR23517:SF3">
    <property type="entry name" value="INTEGRAL MEMBRANE TRANSPORT PROTEIN"/>
    <property type="match status" value="1"/>
</dbReference>
<evidence type="ECO:0000256" key="3">
    <source>
        <dbReference type="ARBA" id="ARBA00022475"/>
    </source>
</evidence>
<dbReference type="PANTHER" id="PTHR23517">
    <property type="entry name" value="RESISTANCE PROTEIN MDTM, PUTATIVE-RELATED-RELATED"/>
    <property type="match status" value="1"/>
</dbReference>
<feature type="domain" description="Major facilitator superfamily (MFS) profile" evidence="8">
    <location>
        <begin position="12"/>
        <end position="404"/>
    </location>
</feature>
<dbReference type="Gene3D" id="1.20.1250.20">
    <property type="entry name" value="MFS general substrate transporter like domains"/>
    <property type="match status" value="2"/>
</dbReference>
<dbReference type="Pfam" id="PF07690">
    <property type="entry name" value="MFS_1"/>
    <property type="match status" value="2"/>
</dbReference>
<keyword evidence="5 7" id="KW-1133">Transmembrane helix</keyword>
<dbReference type="InterPro" id="IPR050171">
    <property type="entry name" value="MFS_Transporters"/>
</dbReference>
<feature type="transmembrane region" description="Helical" evidence="7">
    <location>
        <begin position="83"/>
        <end position="101"/>
    </location>
</feature>
<evidence type="ECO:0000256" key="7">
    <source>
        <dbReference type="SAM" id="Phobius"/>
    </source>
</evidence>
<feature type="transmembrane region" description="Helical" evidence="7">
    <location>
        <begin position="173"/>
        <end position="191"/>
    </location>
</feature>
<gene>
    <name evidence="9" type="ORF">HFA01_07310</name>
</gene>
<keyword evidence="2" id="KW-0813">Transport</keyword>
<dbReference type="Proteomes" id="UP000321886">
    <property type="component" value="Unassembled WGS sequence"/>
</dbReference>